<dbReference type="HOGENOM" id="CLU_1980170_0_0_10"/>
<evidence type="ECO:0000256" key="1">
    <source>
        <dbReference type="SAM" id="SignalP"/>
    </source>
</evidence>
<dbReference type="InterPro" id="IPR026444">
    <property type="entry name" value="Secre_tail"/>
</dbReference>
<dbReference type="Pfam" id="PF18962">
    <property type="entry name" value="Por_Secre_tail"/>
    <property type="match status" value="1"/>
</dbReference>
<name>D2QG91_SPILD</name>
<keyword evidence="1" id="KW-0732">Signal</keyword>
<dbReference type="AlphaFoldDB" id="D2QG91"/>
<keyword evidence="4" id="KW-1185">Reference proteome</keyword>
<dbReference type="NCBIfam" id="TIGR04183">
    <property type="entry name" value="Por_Secre_tail"/>
    <property type="match status" value="1"/>
</dbReference>
<accession>D2QG91</accession>
<gene>
    <name evidence="3" type="ordered locus">Slin_0635</name>
</gene>
<evidence type="ECO:0000259" key="2">
    <source>
        <dbReference type="Pfam" id="PF18962"/>
    </source>
</evidence>
<reference evidence="3 4" key="1">
    <citation type="journal article" date="2010" name="Stand. Genomic Sci.">
        <title>Complete genome sequence of Spirosoma linguale type strain (1).</title>
        <authorList>
            <person name="Lail K."/>
            <person name="Sikorski J."/>
            <person name="Saunders E."/>
            <person name="Lapidus A."/>
            <person name="Glavina Del Rio T."/>
            <person name="Copeland A."/>
            <person name="Tice H."/>
            <person name="Cheng J.-F."/>
            <person name="Lucas S."/>
            <person name="Nolan M."/>
            <person name="Bruce D."/>
            <person name="Goodwin L."/>
            <person name="Pitluck S."/>
            <person name="Ivanova N."/>
            <person name="Mavromatis K."/>
            <person name="Ovchinnikova G."/>
            <person name="Pati A."/>
            <person name="Chen A."/>
            <person name="Palaniappan K."/>
            <person name="Land M."/>
            <person name="Hauser L."/>
            <person name="Chang Y.-J."/>
            <person name="Jeffries C.D."/>
            <person name="Chain P."/>
            <person name="Brettin T."/>
            <person name="Detter J.C."/>
            <person name="Schuetze A."/>
            <person name="Rohde M."/>
            <person name="Tindall B.J."/>
            <person name="Goeker M."/>
            <person name="Bristow J."/>
            <person name="Eisen J.A."/>
            <person name="Markowitz V."/>
            <person name="Hugenholtz P."/>
            <person name="Kyrpides N.C."/>
            <person name="Klenk H.-P."/>
            <person name="Chen F."/>
        </authorList>
    </citation>
    <scope>NUCLEOTIDE SEQUENCE [LARGE SCALE GENOMIC DNA]</scope>
    <source>
        <strain evidence="4">ATCC 33905 / DSM 74 / LMG 10896 / Claus 1</strain>
    </source>
</reference>
<dbReference type="KEGG" id="sli:Slin_0635"/>
<dbReference type="STRING" id="504472.Slin_0635"/>
<protein>
    <recommendedName>
        <fullName evidence="2">Secretion system C-terminal sorting domain-containing protein</fullName>
    </recommendedName>
</protein>
<sequence length="126" mass="13531">MKTLATSLLIAASLTFSATGFAQNSQSTATTPKTPMTIQPTTNGKVDVVVGETDGHLSIQVVDQQGHTLSKRAVYKQESNTRIRFDLSGLPDGVYQLVITEGTSRQTNAIVLNTQSSDTYRTIKIG</sequence>
<evidence type="ECO:0000313" key="4">
    <source>
        <dbReference type="Proteomes" id="UP000002028"/>
    </source>
</evidence>
<feature type="chain" id="PRO_5003033727" description="Secretion system C-terminal sorting domain-containing protein" evidence="1">
    <location>
        <begin position="23"/>
        <end position="126"/>
    </location>
</feature>
<feature type="domain" description="Secretion system C-terminal sorting" evidence="2">
    <location>
        <begin position="43"/>
        <end position="110"/>
    </location>
</feature>
<evidence type="ECO:0000313" key="3">
    <source>
        <dbReference type="EMBL" id="ADB36698.1"/>
    </source>
</evidence>
<dbReference type="EMBL" id="CP001769">
    <property type="protein sequence ID" value="ADB36698.1"/>
    <property type="molecule type" value="Genomic_DNA"/>
</dbReference>
<dbReference type="Proteomes" id="UP000002028">
    <property type="component" value="Chromosome"/>
</dbReference>
<organism evidence="3 4">
    <name type="scientific">Spirosoma linguale (strain ATCC 33905 / DSM 74 / LMG 10896 / Claus 1)</name>
    <dbReference type="NCBI Taxonomy" id="504472"/>
    <lineage>
        <taxon>Bacteria</taxon>
        <taxon>Pseudomonadati</taxon>
        <taxon>Bacteroidota</taxon>
        <taxon>Cytophagia</taxon>
        <taxon>Cytophagales</taxon>
        <taxon>Cytophagaceae</taxon>
        <taxon>Spirosoma</taxon>
    </lineage>
</organism>
<dbReference type="RefSeq" id="WP_012925250.1">
    <property type="nucleotide sequence ID" value="NC_013730.1"/>
</dbReference>
<feature type="signal peptide" evidence="1">
    <location>
        <begin position="1"/>
        <end position="22"/>
    </location>
</feature>
<proteinExistence type="predicted"/>